<dbReference type="SUPFAM" id="SSF111369">
    <property type="entry name" value="HlyD-like secretion proteins"/>
    <property type="match status" value="1"/>
</dbReference>
<evidence type="ECO:0000256" key="1">
    <source>
        <dbReference type="ARBA" id="ARBA00004377"/>
    </source>
</evidence>
<proteinExistence type="inferred from homology"/>
<dbReference type="EMBL" id="NGUO01000011">
    <property type="protein sequence ID" value="OWS71393.1"/>
    <property type="molecule type" value="Genomic_DNA"/>
</dbReference>
<name>A0A254PXW8_9BURK</name>
<evidence type="ECO:0000256" key="7">
    <source>
        <dbReference type="ARBA" id="ARBA00022989"/>
    </source>
</evidence>
<keyword evidence="8" id="KW-0472">Membrane</keyword>
<comment type="caution">
    <text evidence="12">The sequence shown here is derived from an EMBL/GenBank/DDBJ whole genome shotgun (WGS) entry which is preliminary data.</text>
</comment>
<dbReference type="PANTHER" id="PTHR30386">
    <property type="entry name" value="MEMBRANE FUSION SUBUNIT OF EMRAB-TOLC MULTIDRUG EFFLUX PUMP"/>
    <property type="match status" value="1"/>
</dbReference>
<sequence>MVYAKKGMRILLYGLFGFLLWASLVPLDKGAPASGIVVIEGNHKLVQYLAGGIVDEILVKDGDIVKAGQLLVKINPTSALGQANAMQENIAGLEAQSRQNKLSIDSKKSQLHILSRQLEGLRNLDKDGYIPKNKLLDQEREYFRIQDALQADQGQFEKTQRQIAELNEKLGILNFDLSNTEIKAPVSGTVVNLSVFTEGGVVSPGAKLMEIVPLEDPLMVDTQLPTQLIDKVYPGLDVELMFTAFNQNKTPKVYGTVVMVSADRLIEEKSNYPYYKVRVQVTREDMGKLAKYTIRPGMPVEVFIKTGERTLLSYLFKPVIDRMKTALREE</sequence>
<protein>
    <recommendedName>
        <fullName evidence="9">Membrane fusion protein (MFP) family protein</fullName>
    </recommendedName>
</protein>
<dbReference type="OrthoDB" id="9775513at2"/>
<dbReference type="InterPro" id="IPR058982">
    <property type="entry name" value="Beta-barrel_AprE"/>
</dbReference>
<evidence type="ECO:0000313" key="13">
    <source>
        <dbReference type="Proteomes" id="UP000198104"/>
    </source>
</evidence>
<evidence type="ECO:0000256" key="5">
    <source>
        <dbReference type="ARBA" id="ARBA00022519"/>
    </source>
</evidence>
<evidence type="ECO:0000259" key="10">
    <source>
        <dbReference type="Pfam" id="PF25994"/>
    </source>
</evidence>
<dbReference type="InterPro" id="IPR058781">
    <property type="entry name" value="HH_AprE-like"/>
</dbReference>
<keyword evidence="3 9" id="KW-0813">Transport</keyword>
<keyword evidence="4 9" id="KW-1003">Cell membrane</keyword>
<evidence type="ECO:0000256" key="8">
    <source>
        <dbReference type="ARBA" id="ARBA00023136"/>
    </source>
</evidence>
<dbReference type="GO" id="GO:0009306">
    <property type="term" value="P:protein secretion"/>
    <property type="evidence" value="ECO:0007669"/>
    <property type="project" value="InterPro"/>
</dbReference>
<dbReference type="PRINTS" id="PR01490">
    <property type="entry name" value="RTXTOXIND"/>
</dbReference>
<dbReference type="Pfam" id="PF26002">
    <property type="entry name" value="Beta-barrel_AprE"/>
    <property type="match status" value="1"/>
</dbReference>
<dbReference type="NCBIfam" id="TIGR01843">
    <property type="entry name" value="type_I_hlyD"/>
    <property type="match status" value="1"/>
</dbReference>
<organism evidence="12 13">
    <name type="scientific">Polynucleobacter aenigmaticus</name>
    <dbReference type="NCBI Taxonomy" id="1743164"/>
    <lineage>
        <taxon>Bacteria</taxon>
        <taxon>Pseudomonadati</taxon>
        <taxon>Pseudomonadota</taxon>
        <taxon>Betaproteobacteria</taxon>
        <taxon>Burkholderiales</taxon>
        <taxon>Burkholderiaceae</taxon>
        <taxon>Polynucleobacter</taxon>
    </lineage>
</organism>
<accession>A0A254PXW8</accession>
<dbReference type="InterPro" id="IPR010129">
    <property type="entry name" value="T1SS_HlyD"/>
</dbReference>
<comment type="similarity">
    <text evidence="2 9">Belongs to the membrane fusion protein (MFP) (TC 8.A.1) family.</text>
</comment>
<keyword evidence="5 9" id="KW-0997">Cell inner membrane</keyword>
<dbReference type="InterPro" id="IPR006144">
    <property type="entry name" value="Secretion_HlyD_CS"/>
</dbReference>
<feature type="domain" description="AprE-like beta-barrel" evidence="11">
    <location>
        <begin position="218"/>
        <end position="307"/>
    </location>
</feature>
<keyword evidence="7" id="KW-1133">Transmembrane helix</keyword>
<evidence type="ECO:0000313" key="12">
    <source>
        <dbReference type="EMBL" id="OWS71393.1"/>
    </source>
</evidence>
<evidence type="ECO:0000256" key="6">
    <source>
        <dbReference type="ARBA" id="ARBA00022692"/>
    </source>
</evidence>
<dbReference type="PROSITE" id="PS00543">
    <property type="entry name" value="HLYD_FAMILY"/>
    <property type="match status" value="1"/>
</dbReference>
<comment type="subcellular location">
    <subcellularLocation>
        <location evidence="1 9">Cell inner membrane</location>
        <topology evidence="1 9">Single-pass membrane protein</topology>
    </subcellularLocation>
</comment>
<dbReference type="AlphaFoldDB" id="A0A254PXW8"/>
<evidence type="ECO:0000256" key="9">
    <source>
        <dbReference type="RuleBase" id="RU365093"/>
    </source>
</evidence>
<dbReference type="GO" id="GO:0005886">
    <property type="term" value="C:plasma membrane"/>
    <property type="evidence" value="ECO:0007669"/>
    <property type="project" value="UniProtKB-SubCell"/>
</dbReference>
<feature type="domain" description="AprE-like long alpha-helical hairpin" evidence="10">
    <location>
        <begin position="66"/>
        <end position="170"/>
    </location>
</feature>
<gene>
    <name evidence="12" type="ORF">CBI30_07350</name>
</gene>
<evidence type="ECO:0000256" key="3">
    <source>
        <dbReference type="ARBA" id="ARBA00022448"/>
    </source>
</evidence>
<dbReference type="Gene3D" id="2.40.30.170">
    <property type="match status" value="1"/>
</dbReference>
<evidence type="ECO:0000256" key="2">
    <source>
        <dbReference type="ARBA" id="ARBA00009477"/>
    </source>
</evidence>
<reference evidence="12 13" key="1">
    <citation type="submission" date="2017-05" db="EMBL/GenBank/DDBJ databases">
        <title>Polynucleobacter sp. MWH-K35W1 isolated from the permanently anoxic monimolimnion of a meromictic lake.</title>
        <authorList>
            <person name="Hahn M.W."/>
        </authorList>
    </citation>
    <scope>NUCLEOTIDE SEQUENCE [LARGE SCALE GENOMIC DNA]</scope>
    <source>
        <strain evidence="12 13">MWH-K35W1</strain>
    </source>
</reference>
<dbReference type="Gene3D" id="2.40.50.100">
    <property type="match status" value="1"/>
</dbReference>
<dbReference type="Proteomes" id="UP000198104">
    <property type="component" value="Unassembled WGS sequence"/>
</dbReference>
<dbReference type="PANTHER" id="PTHR30386:SF17">
    <property type="entry name" value="ALKALINE PROTEASE SECRETION PROTEIN APRE"/>
    <property type="match status" value="1"/>
</dbReference>
<evidence type="ECO:0000256" key="4">
    <source>
        <dbReference type="ARBA" id="ARBA00022475"/>
    </source>
</evidence>
<dbReference type="InterPro" id="IPR050739">
    <property type="entry name" value="MFP"/>
</dbReference>
<keyword evidence="6" id="KW-0812">Transmembrane</keyword>
<evidence type="ECO:0000259" key="11">
    <source>
        <dbReference type="Pfam" id="PF26002"/>
    </source>
</evidence>
<keyword evidence="13" id="KW-1185">Reference proteome</keyword>
<dbReference type="Pfam" id="PF25994">
    <property type="entry name" value="HH_AprE"/>
    <property type="match status" value="1"/>
</dbReference>